<dbReference type="PANTHER" id="PTHR43687:SF1">
    <property type="entry name" value="FERREDOXIN III"/>
    <property type="match status" value="1"/>
</dbReference>
<sequence>MWIPVVNPQLCKGCEVCVEICPDNAIEIVEKKSFIDYNRCTCCGVCDRVCRYGALEVKHPQMPAVLEEGVQLTGLKAEVKILKQKLKEMRKEVRL</sequence>
<accession>A0A7G9YT88</accession>
<proteinExistence type="predicted"/>
<dbReference type="SUPFAM" id="SSF54862">
    <property type="entry name" value="4Fe-4S ferredoxins"/>
    <property type="match status" value="1"/>
</dbReference>
<feature type="domain" description="4Fe-4S ferredoxin-type" evidence="5">
    <location>
        <begin position="2"/>
        <end position="31"/>
    </location>
</feature>
<evidence type="ECO:0000256" key="3">
    <source>
        <dbReference type="ARBA" id="ARBA00023004"/>
    </source>
</evidence>
<dbReference type="InterPro" id="IPR050572">
    <property type="entry name" value="Fe-S_Ferredoxin"/>
</dbReference>
<evidence type="ECO:0000259" key="5">
    <source>
        <dbReference type="PROSITE" id="PS51379"/>
    </source>
</evidence>
<dbReference type="Gene3D" id="3.30.70.20">
    <property type="match status" value="1"/>
</dbReference>
<gene>
    <name evidence="6" type="primary">rsxB</name>
    <name evidence="6" type="ORF">BAILMKME_00020</name>
</gene>
<dbReference type="GO" id="GO:0046872">
    <property type="term" value="F:metal ion binding"/>
    <property type="evidence" value="ECO:0007669"/>
    <property type="project" value="UniProtKB-KW"/>
</dbReference>
<evidence type="ECO:0000256" key="2">
    <source>
        <dbReference type="ARBA" id="ARBA00022723"/>
    </source>
</evidence>
<dbReference type="Pfam" id="PF00037">
    <property type="entry name" value="Fer4"/>
    <property type="match status" value="1"/>
</dbReference>
<evidence type="ECO:0000256" key="4">
    <source>
        <dbReference type="ARBA" id="ARBA00023014"/>
    </source>
</evidence>
<dbReference type="InterPro" id="IPR017896">
    <property type="entry name" value="4Fe4S_Fe-S-bd"/>
</dbReference>
<dbReference type="PROSITE" id="PS00198">
    <property type="entry name" value="4FE4S_FER_1"/>
    <property type="match status" value="1"/>
</dbReference>
<name>A0A7G9YT88_9EURY</name>
<feature type="domain" description="4Fe-4S ferredoxin-type" evidence="5">
    <location>
        <begin position="32"/>
        <end position="60"/>
    </location>
</feature>
<keyword evidence="4" id="KW-0411">Iron-sulfur</keyword>
<protein>
    <submittedName>
        <fullName evidence="6">Ion-translocating oxidoreductase complex subunit B</fullName>
    </submittedName>
</protein>
<reference evidence="6" key="1">
    <citation type="submission" date="2020-06" db="EMBL/GenBank/DDBJ databases">
        <title>Unique genomic features of the anaerobic methanotrophic archaea.</title>
        <authorList>
            <person name="Chadwick G.L."/>
            <person name="Skennerton C.T."/>
            <person name="Laso-Perez R."/>
            <person name="Leu A.O."/>
            <person name="Speth D.R."/>
            <person name="Yu H."/>
            <person name="Morgan-Lang C."/>
            <person name="Hatzenpichler R."/>
            <person name="Goudeau D."/>
            <person name="Malmstrom R."/>
            <person name="Brazelton W.J."/>
            <person name="Woyke T."/>
            <person name="Hallam S.J."/>
            <person name="Tyson G.W."/>
            <person name="Wegener G."/>
            <person name="Boetius A."/>
            <person name="Orphan V."/>
        </authorList>
    </citation>
    <scope>NUCLEOTIDE SEQUENCE</scope>
</reference>
<dbReference type="InterPro" id="IPR017900">
    <property type="entry name" value="4Fe4S_Fe_S_CS"/>
</dbReference>
<evidence type="ECO:0000256" key="1">
    <source>
        <dbReference type="ARBA" id="ARBA00022485"/>
    </source>
</evidence>
<keyword evidence="3" id="KW-0408">Iron</keyword>
<dbReference type="AlphaFoldDB" id="A0A7G9YT88"/>
<keyword evidence="1" id="KW-0004">4Fe-4S</keyword>
<keyword evidence="2" id="KW-0479">Metal-binding</keyword>
<organism evidence="6">
    <name type="scientific">Candidatus Methanophagaceae archaeon ANME-1 ERB6</name>
    <dbReference type="NCBI Taxonomy" id="2759912"/>
    <lineage>
        <taxon>Archaea</taxon>
        <taxon>Methanobacteriati</taxon>
        <taxon>Methanobacteriota</taxon>
        <taxon>Stenosarchaea group</taxon>
        <taxon>Methanomicrobia</taxon>
        <taxon>Candidatus Methanophagales</taxon>
        <taxon>Candidatus Methanophagaceae</taxon>
    </lineage>
</organism>
<dbReference type="GO" id="GO:0016491">
    <property type="term" value="F:oxidoreductase activity"/>
    <property type="evidence" value="ECO:0007669"/>
    <property type="project" value="UniProtKB-ARBA"/>
</dbReference>
<evidence type="ECO:0000313" key="6">
    <source>
        <dbReference type="EMBL" id="QNO51222.1"/>
    </source>
</evidence>
<dbReference type="PROSITE" id="PS51379">
    <property type="entry name" value="4FE4S_FER_2"/>
    <property type="match status" value="2"/>
</dbReference>
<dbReference type="GO" id="GO:0051539">
    <property type="term" value="F:4 iron, 4 sulfur cluster binding"/>
    <property type="evidence" value="ECO:0007669"/>
    <property type="project" value="UniProtKB-KW"/>
</dbReference>
<dbReference type="EMBL" id="MT631463">
    <property type="protein sequence ID" value="QNO51222.1"/>
    <property type="molecule type" value="Genomic_DNA"/>
</dbReference>
<dbReference type="PANTHER" id="PTHR43687">
    <property type="entry name" value="ADENYLYLSULFATE REDUCTASE, BETA SUBUNIT"/>
    <property type="match status" value="1"/>
</dbReference>